<proteinExistence type="inferred from homology"/>
<comment type="catalytic activity">
    <reaction evidence="12 13">
        <text>(4R,5S)-dethiobiotin + (sulfur carrier)-SH + 2 reduced [2Fe-2S]-[ferredoxin] + 2 S-adenosyl-L-methionine = (sulfur carrier)-H + biotin + 2 5'-deoxyadenosine + 2 L-methionine + 2 oxidized [2Fe-2S]-[ferredoxin]</text>
        <dbReference type="Rhea" id="RHEA:22060"/>
        <dbReference type="Rhea" id="RHEA-COMP:10000"/>
        <dbReference type="Rhea" id="RHEA-COMP:10001"/>
        <dbReference type="Rhea" id="RHEA-COMP:14737"/>
        <dbReference type="Rhea" id="RHEA-COMP:14739"/>
        <dbReference type="ChEBI" id="CHEBI:17319"/>
        <dbReference type="ChEBI" id="CHEBI:29917"/>
        <dbReference type="ChEBI" id="CHEBI:33737"/>
        <dbReference type="ChEBI" id="CHEBI:33738"/>
        <dbReference type="ChEBI" id="CHEBI:57586"/>
        <dbReference type="ChEBI" id="CHEBI:57844"/>
        <dbReference type="ChEBI" id="CHEBI:59789"/>
        <dbReference type="ChEBI" id="CHEBI:64428"/>
        <dbReference type="ChEBI" id="CHEBI:149473"/>
        <dbReference type="EC" id="2.8.1.6"/>
    </reaction>
</comment>
<dbReference type="NCBIfam" id="TIGR00433">
    <property type="entry name" value="bioB"/>
    <property type="match status" value="1"/>
</dbReference>
<feature type="binding site" evidence="13 14">
    <location>
        <position position="66"/>
    </location>
    <ligand>
        <name>[4Fe-4S] cluster</name>
        <dbReference type="ChEBI" id="CHEBI:49883"/>
        <note>4Fe-4S-S-AdoMet</note>
    </ligand>
</feature>
<feature type="domain" description="Radical SAM core" evidence="15">
    <location>
        <begin position="44"/>
        <end position="274"/>
    </location>
</feature>
<keyword evidence="11 13" id="KW-0411">Iron-sulfur</keyword>
<dbReference type="PIRSF" id="PIRSF001619">
    <property type="entry name" value="Biotin_synth"/>
    <property type="match status" value="1"/>
</dbReference>
<feature type="binding site" evidence="13 14">
    <location>
        <position position="106"/>
    </location>
    <ligand>
        <name>[2Fe-2S] cluster</name>
        <dbReference type="ChEBI" id="CHEBI:190135"/>
    </ligand>
</feature>
<keyword evidence="5 13" id="KW-0808">Transferase</keyword>
<keyword evidence="6 13" id="KW-0949">S-adenosyl-L-methionine</keyword>
<comment type="cofactor">
    <cofactor evidence="14">
        <name>[2Fe-2S] cluster</name>
        <dbReference type="ChEBI" id="CHEBI:190135"/>
    </cofactor>
    <text evidence="14">Binds 1 [2Fe-2S] cluster. The cluster is coordinated with 3 cysteines and 1 arginine.</text>
</comment>
<keyword evidence="10 13" id="KW-0408">Iron</keyword>
<feature type="binding site" evidence="13 14">
    <location>
        <position position="62"/>
    </location>
    <ligand>
        <name>[4Fe-4S] cluster</name>
        <dbReference type="ChEBI" id="CHEBI:49883"/>
        <note>4Fe-4S-S-AdoMet</note>
    </ligand>
</feature>
<gene>
    <name evidence="13" type="primary">bioB</name>
    <name evidence="16" type="ORF">A3F83_16620</name>
</gene>
<dbReference type="Gene3D" id="3.20.20.70">
    <property type="entry name" value="Aldolase class I"/>
    <property type="match status" value="1"/>
</dbReference>
<dbReference type="GO" id="GO:0009102">
    <property type="term" value="P:biotin biosynthetic process"/>
    <property type="evidence" value="ECO:0007669"/>
    <property type="project" value="UniProtKB-UniRule"/>
</dbReference>
<dbReference type="SMART" id="SM00876">
    <property type="entry name" value="BATS"/>
    <property type="match status" value="1"/>
</dbReference>
<dbReference type="PANTHER" id="PTHR22976">
    <property type="entry name" value="BIOTIN SYNTHASE"/>
    <property type="match status" value="1"/>
</dbReference>
<feature type="binding site" evidence="13 14">
    <location>
        <position position="139"/>
    </location>
    <ligand>
        <name>[2Fe-2S] cluster</name>
        <dbReference type="ChEBI" id="CHEBI:190135"/>
    </ligand>
</feature>
<dbReference type="InterPro" id="IPR007197">
    <property type="entry name" value="rSAM"/>
</dbReference>
<dbReference type="InterPro" id="IPR002684">
    <property type="entry name" value="Biotin_synth/BioAB"/>
</dbReference>
<feature type="binding site" evidence="13 14">
    <location>
        <position position="199"/>
    </location>
    <ligand>
        <name>[2Fe-2S] cluster</name>
        <dbReference type="ChEBI" id="CHEBI:190135"/>
    </ligand>
</feature>
<dbReference type="SFLD" id="SFLDS00029">
    <property type="entry name" value="Radical_SAM"/>
    <property type="match status" value="1"/>
</dbReference>
<evidence type="ECO:0000256" key="3">
    <source>
        <dbReference type="ARBA" id="ARBA00012236"/>
    </source>
</evidence>
<dbReference type="AlphaFoldDB" id="A0A1F5Z3Q9"/>
<dbReference type="Pfam" id="PF04055">
    <property type="entry name" value="Radical_SAM"/>
    <property type="match status" value="1"/>
</dbReference>
<evidence type="ECO:0000256" key="6">
    <source>
        <dbReference type="ARBA" id="ARBA00022691"/>
    </source>
</evidence>
<evidence type="ECO:0000256" key="1">
    <source>
        <dbReference type="ARBA" id="ARBA00004942"/>
    </source>
</evidence>
<keyword evidence="7 13" id="KW-0001">2Fe-2S</keyword>
<dbReference type="InterPro" id="IPR024177">
    <property type="entry name" value="Biotin_synthase"/>
</dbReference>
<evidence type="ECO:0000256" key="12">
    <source>
        <dbReference type="ARBA" id="ARBA00051157"/>
    </source>
</evidence>
<dbReference type="GO" id="GO:0004076">
    <property type="term" value="F:biotin synthase activity"/>
    <property type="evidence" value="ECO:0007669"/>
    <property type="project" value="UniProtKB-UniRule"/>
</dbReference>
<comment type="pathway">
    <text evidence="1 13">Cofactor biosynthesis; biotin biosynthesis; biotin from 7,8-diaminononanoate: step 2/2.</text>
</comment>
<evidence type="ECO:0000256" key="11">
    <source>
        <dbReference type="ARBA" id="ARBA00023014"/>
    </source>
</evidence>
<dbReference type="HAMAP" id="MF_01694">
    <property type="entry name" value="BioB"/>
    <property type="match status" value="1"/>
</dbReference>
<dbReference type="SMART" id="SM00729">
    <property type="entry name" value="Elp3"/>
    <property type="match status" value="1"/>
</dbReference>
<evidence type="ECO:0000256" key="2">
    <source>
        <dbReference type="ARBA" id="ARBA00010765"/>
    </source>
</evidence>
<dbReference type="GO" id="GO:0051539">
    <property type="term" value="F:4 iron, 4 sulfur cluster binding"/>
    <property type="evidence" value="ECO:0007669"/>
    <property type="project" value="UniProtKB-KW"/>
</dbReference>
<evidence type="ECO:0000313" key="16">
    <source>
        <dbReference type="EMBL" id="OGG06964.1"/>
    </source>
</evidence>
<dbReference type="InterPro" id="IPR013785">
    <property type="entry name" value="Aldolase_TIM"/>
</dbReference>
<comment type="caution">
    <text evidence="13">Lacks conserved residue(s) required for the propagation of feature annotation.</text>
</comment>
<reference evidence="16 17" key="1">
    <citation type="journal article" date="2016" name="Nat. Commun.">
        <title>Thousands of microbial genomes shed light on interconnected biogeochemical processes in an aquifer system.</title>
        <authorList>
            <person name="Anantharaman K."/>
            <person name="Brown C.T."/>
            <person name="Hug L.A."/>
            <person name="Sharon I."/>
            <person name="Castelle C.J."/>
            <person name="Probst A.J."/>
            <person name="Thomas B.C."/>
            <person name="Singh A."/>
            <person name="Wilkins M.J."/>
            <person name="Karaoz U."/>
            <person name="Brodie E.L."/>
            <person name="Williams K.H."/>
            <person name="Hubbard S.S."/>
            <person name="Banfield J.F."/>
        </authorList>
    </citation>
    <scope>NUCLEOTIDE SEQUENCE [LARGE SCALE GENOMIC DNA]</scope>
</reference>
<sequence length="326" mass="35514">MEAIEQRLAARGSLGEAEALLVLGDRSLPLSALLALTDRLRCEHSGNRIRLCSIVNARSGSCSEDCSFCAQSAHHAASVKRYPLLDARTLSAAAGEAQAAGAGEFSIVTSGATLRSEEEFQVLEEALGRIGASGRLQRCASLGRLSPGQLERLKAAGLECYHHNLEASQNFFPQICTTHSRRERVEMVRSARQAGFRVCSGGIFGMGETDVDRVALALDLKELEVDSIPLNFLQPIPGTPLEHSRHLTPETCLRIIAMFRLVLPDKDIVVCGGREYNLRELQPLIFWAGANGILTGNYLTTPGRDTGADLKLLEDLGFEPYVEKRR</sequence>
<dbReference type="GO" id="GO:0051537">
    <property type="term" value="F:2 iron, 2 sulfur cluster binding"/>
    <property type="evidence" value="ECO:0007669"/>
    <property type="project" value="UniProtKB-KW"/>
</dbReference>
<dbReference type="InterPro" id="IPR010722">
    <property type="entry name" value="BATS_dom"/>
</dbReference>
<evidence type="ECO:0000313" key="17">
    <source>
        <dbReference type="Proteomes" id="UP000179129"/>
    </source>
</evidence>
<evidence type="ECO:0000256" key="4">
    <source>
        <dbReference type="ARBA" id="ARBA00022485"/>
    </source>
</evidence>
<dbReference type="Pfam" id="PF06968">
    <property type="entry name" value="BATS"/>
    <property type="match status" value="1"/>
</dbReference>
<dbReference type="STRING" id="1817867.A3F83_16620"/>
<comment type="cofactor">
    <cofactor evidence="13">
        <name>[2Fe-2S] cluster</name>
        <dbReference type="ChEBI" id="CHEBI:190135"/>
    </cofactor>
    <text evidence="13">Binds 1 [2Fe-2S] cluster. The cluster is coordinated with 3 cysteines and 1 arginine.</text>
</comment>
<evidence type="ECO:0000256" key="7">
    <source>
        <dbReference type="ARBA" id="ARBA00022714"/>
    </source>
</evidence>
<keyword evidence="8 13" id="KW-0479">Metal-binding</keyword>
<dbReference type="PROSITE" id="PS51918">
    <property type="entry name" value="RADICAL_SAM"/>
    <property type="match status" value="1"/>
</dbReference>
<name>A0A1F5Z3Q9_9BACT</name>
<keyword evidence="9 13" id="KW-0093">Biotin biosynthesis</keyword>
<evidence type="ECO:0000256" key="13">
    <source>
        <dbReference type="HAMAP-Rule" id="MF_01694"/>
    </source>
</evidence>
<feature type="binding site" evidence="13 14">
    <location>
        <position position="69"/>
    </location>
    <ligand>
        <name>[4Fe-4S] cluster</name>
        <dbReference type="ChEBI" id="CHEBI:49883"/>
        <note>4Fe-4S-S-AdoMet</note>
    </ligand>
</feature>
<evidence type="ECO:0000256" key="5">
    <source>
        <dbReference type="ARBA" id="ARBA00022679"/>
    </source>
</evidence>
<comment type="cofactor">
    <cofactor evidence="13 14">
        <name>[4Fe-4S] cluster</name>
        <dbReference type="ChEBI" id="CHEBI:49883"/>
    </cofactor>
    <text evidence="13 14">Binds 1 [4Fe-4S] cluster. The cluster is coordinated with 3 cysteines and an exchangeable S-adenosyl-L-methionine.</text>
</comment>
<organism evidence="16 17">
    <name type="scientific">Candidatus Glassbacteria bacterium RIFCSPLOWO2_12_FULL_58_11</name>
    <dbReference type="NCBI Taxonomy" id="1817867"/>
    <lineage>
        <taxon>Bacteria</taxon>
        <taxon>Candidatus Glassiibacteriota</taxon>
    </lineage>
</organism>
<dbReference type="InterPro" id="IPR006638">
    <property type="entry name" value="Elp3/MiaA/NifB-like_rSAM"/>
</dbReference>
<keyword evidence="4 13" id="KW-0004">4Fe-4S</keyword>
<dbReference type="Proteomes" id="UP000179129">
    <property type="component" value="Unassembled WGS sequence"/>
</dbReference>
<protein>
    <recommendedName>
        <fullName evidence="3 13">Biotin synthase</fullName>
        <ecNumber evidence="3 13">2.8.1.6</ecNumber>
    </recommendedName>
</protein>
<comment type="function">
    <text evidence="13">Catalyzes the conversion of dethiobiotin (DTB) to biotin by the insertion of a sulfur atom into dethiobiotin via a radical-based mechanism.</text>
</comment>
<evidence type="ECO:0000259" key="15">
    <source>
        <dbReference type="PROSITE" id="PS51918"/>
    </source>
</evidence>
<evidence type="ECO:0000256" key="9">
    <source>
        <dbReference type="ARBA" id="ARBA00022756"/>
    </source>
</evidence>
<evidence type="ECO:0000256" key="10">
    <source>
        <dbReference type="ARBA" id="ARBA00023004"/>
    </source>
</evidence>
<dbReference type="EMBL" id="MFIX01000002">
    <property type="protein sequence ID" value="OGG06964.1"/>
    <property type="molecule type" value="Genomic_DNA"/>
</dbReference>
<dbReference type="PANTHER" id="PTHR22976:SF2">
    <property type="entry name" value="BIOTIN SYNTHASE, MITOCHONDRIAL"/>
    <property type="match status" value="1"/>
</dbReference>
<dbReference type="SUPFAM" id="SSF102114">
    <property type="entry name" value="Radical SAM enzymes"/>
    <property type="match status" value="1"/>
</dbReference>
<dbReference type="EC" id="2.8.1.6" evidence="3 13"/>
<comment type="subunit">
    <text evidence="13">Homodimer.</text>
</comment>
<dbReference type="CDD" id="cd01335">
    <property type="entry name" value="Radical_SAM"/>
    <property type="match status" value="1"/>
</dbReference>
<dbReference type="InterPro" id="IPR058240">
    <property type="entry name" value="rSAM_sf"/>
</dbReference>
<evidence type="ECO:0000256" key="8">
    <source>
        <dbReference type="ARBA" id="ARBA00022723"/>
    </source>
</evidence>
<comment type="similarity">
    <text evidence="2 13">Belongs to the radical SAM superfamily. Biotin synthase family.</text>
</comment>
<dbReference type="UniPathway" id="UPA00078">
    <property type="reaction ID" value="UER00162"/>
</dbReference>
<evidence type="ECO:0000256" key="14">
    <source>
        <dbReference type="PIRSR" id="PIRSR001619-1"/>
    </source>
</evidence>
<dbReference type="SFLD" id="SFLDG01278">
    <property type="entry name" value="biotin_synthase_like"/>
    <property type="match status" value="1"/>
</dbReference>
<dbReference type="SFLD" id="SFLDG01060">
    <property type="entry name" value="BATS_domain_containing"/>
    <property type="match status" value="1"/>
</dbReference>
<comment type="caution">
    <text evidence="16">The sequence shown here is derived from an EMBL/GenBank/DDBJ whole genome shotgun (WGS) entry which is preliminary data.</text>
</comment>
<accession>A0A1F5Z3Q9</accession>
<dbReference type="GO" id="GO:0005506">
    <property type="term" value="F:iron ion binding"/>
    <property type="evidence" value="ECO:0007669"/>
    <property type="project" value="UniProtKB-UniRule"/>
</dbReference>